<dbReference type="PROSITE" id="PS51745">
    <property type="entry name" value="PB1"/>
    <property type="match status" value="1"/>
</dbReference>
<keyword evidence="5 10" id="KW-0678">Repressor</keyword>
<evidence type="ECO:0000256" key="10">
    <source>
        <dbReference type="RuleBase" id="RU004549"/>
    </source>
</evidence>
<organism evidence="13 14">
    <name type="scientific">Canna indica</name>
    <name type="common">Indian-shot</name>
    <dbReference type="NCBI Taxonomy" id="4628"/>
    <lineage>
        <taxon>Eukaryota</taxon>
        <taxon>Viridiplantae</taxon>
        <taxon>Streptophyta</taxon>
        <taxon>Embryophyta</taxon>
        <taxon>Tracheophyta</taxon>
        <taxon>Spermatophyta</taxon>
        <taxon>Magnoliopsida</taxon>
        <taxon>Liliopsida</taxon>
        <taxon>Zingiberales</taxon>
        <taxon>Cannaceae</taxon>
        <taxon>Canna</taxon>
    </lineage>
</organism>
<evidence type="ECO:0000256" key="9">
    <source>
        <dbReference type="ARBA" id="ARBA00023294"/>
    </source>
</evidence>
<evidence type="ECO:0000256" key="1">
    <source>
        <dbReference type="ARBA" id="ARBA00002159"/>
    </source>
</evidence>
<dbReference type="EMBL" id="CP136890">
    <property type="protein sequence ID" value="WOK91788.1"/>
    <property type="molecule type" value="Genomic_DNA"/>
</dbReference>
<evidence type="ECO:0000256" key="4">
    <source>
        <dbReference type="ARBA" id="ARBA00011726"/>
    </source>
</evidence>
<dbReference type="InterPro" id="IPR033389">
    <property type="entry name" value="AUX/IAA_dom"/>
</dbReference>
<dbReference type="InterPro" id="IPR053793">
    <property type="entry name" value="PB1-like"/>
</dbReference>
<keyword evidence="14" id="KW-1185">Reference proteome</keyword>
<gene>
    <name evidence="13" type="ORF">Cni_G00479</name>
</gene>
<reference evidence="13 14" key="1">
    <citation type="submission" date="2023-10" db="EMBL/GenBank/DDBJ databases">
        <title>Chromosome-scale genome assembly provides insights into flower coloration mechanisms of Canna indica.</title>
        <authorList>
            <person name="Li C."/>
        </authorList>
    </citation>
    <scope>NUCLEOTIDE SEQUENCE [LARGE SCALE GENOMIC DNA]</scope>
    <source>
        <tissue evidence="13">Flower</tissue>
    </source>
</reference>
<keyword evidence="9 10" id="KW-0927">Auxin signaling pathway</keyword>
<evidence type="ECO:0000256" key="5">
    <source>
        <dbReference type="ARBA" id="ARBA00022491"/>
    </source>
</evidence>
<accession>A0AAQ3JL56</accession>
<dbReference type="FunFam" id="3.10.20.90:FF:000078">
    <property type="entry name" value="Auxin-responsive protein"/>
    <property type="match status" value="1"/>
</dbReference>
<feature type="domain" description="PB1" evidence="12">
    <location>
        <begin position="126"/>
        <end position="232"/>
    </location>
</feature>
<keyword evidence="7 10" id="KW-0804">Transcription</keyword>
<sequence>MASGLGLEETELRLGLPGGGGGGGEAEAVKNSGKRGFTETIYLKLQLQTPVDAKEEAAENGRGLLKQKKNTVPCGSDPEKPPASKAQVVGWPPVRSFRKNILSVHAEKGNKQEGDDKSGNPPPPAANLVKVSMDGAPYLRKVDLKLYRSYQELSMALQKMFSSFTSSGNCGSQGMSGRDLMNDESKLIDLLNGSEYVPTYEDKDGDWMLVGDVPWEMFVDSCKRLRMMKGSEAIGLVRQLGYEYPKSQQKSKAHDIQKAKEKRQINQDCTQIN</sequence>
<evidence type="ECO:0000259" key="12">
    <source>
        <dbReference type="PROSITE" id="PS51745"/>
    </source>
</evidence>
<dbReference type="SUPFAM" id="SSF54277">
    <property type="entry name" value="CAD &amp; PB1 domains"/>
    <property type="match status" value="1"/>
</dbReference>
<evidence type="ECO:0000256" key="6">
    <source>
        <dbReference type="ARBA" id="ARBA00023015"/>
    </source>
</evidence>
<protein>
    <recommendedName>
        <fullName evidence="10">Auxin-responsive protein</fullName>
    </recommendedName>
</protein>
<keyword evidence="8 10" id="KW-0539">Nucleus</keyword>
<dbReference type="Pfam" id="PF02309">
    <property type="entry name" value="AUX_IAA"/>
    <property type="match status" value="1"/>
</dbReference>
<feature type="region of interest" description="Disordered" evidence="11">
    <location>
        <begin position="248"/>
        <end position="273"/>
    </location>
</feature>
<evidence type="ECO:0000256" key="8">
    <source>
        <dbReference type="ARBA" id="ARBA00023242"/>
    </source>
</evidence>
<comment type="subunit">
    <text evidence="4 10">Homodimers and heterodimers.</text>
</comment>
<feature type="compositionally biased region" description="Gly residues" evidence="11">
    <location>
        <begin position="16"/>
        <end position="25"/>
    </location>
</feature>
<dbReference type="GO" id="GO:0005634">
    <property type="term" value="C:nucleus"/>
    <property type="evidence" value="ECO:0007669"/>
    <property type="project" value="UniProtKB-SubCell"/>
</dbReference>
<name>A0AAQ3JL56_9LILI</name>
<dbReference type="PANTHER" id="PTHR31734:SF103">
    <property type="entry name" value="AUXIN-RESPONSIVE PROTEIN IAA16"/>
    <property type="match status" value="1"/>
</dbReference>
<dbReference type="Gene3D" id="3.10.20.90">
    <property type="entry name" value="Phosphatidylinositol 3-kinase Catalytic Subunit, Chain A, domain 1"/>
    <property type="match status" value="1"/>
</dbReference>
<dbReference type="InterPro" id="IPR003311">
    <property type="entry name" value="AUX_IAA"/>
</dbReference>
<keyword evidence="6 10" id="KW-0805">Transcription regulation</keyword>
<feature type="region of interest" description="Disordered" evidence="11">
    <location>
        <begin position="53"/>
        <end position="90"/>
    </location>
</feature>
<comment type="similarity">
    <text evidence="3 10">Belongs to the Aux/IAA family.</text>
</comment>
<proteinExistence type="inferred from homology"/>
<dbReference type="PANTHER" id="PTHR31734">
    <property type="entry name" value="AUXIN-RESPONSIVE PROTEIN IAA17"/>
    <property type="match status" value="1"/>
</dbReference>
<evidence type="ECO:0000256" key="7">
    <source>
        <dbReference type="ARBA" id="ARBA00023163"/>
    </source>
</evidence>
<dbReference type="GO" id="GO:0009734">
    <property type="term" value="P:auxin-activated signaling pathway"/>
    <property type="evidence" value="ECO:0007669"/>
    <property type="project" value="UniProtKB-UniRule"/>
</dbReference>
<dbReference type="AlphaFoldDB" id="A0AAQ3JL56"/>
<comment type="function">
    <text evidence="1 10">Aux/IAA proteins are short-lived transcriptional factors that function as repressors of early auxin response genes at low auxin concentrations.</text>
</comment>
<feature type="compositionally biased region" description="Basic and acidic residues" evidence="11">
    <location>
        <begin position="252"/>
        <end position="265"/>
    </location>
</feature>
<evidence type="ECO:0000313" key="14">
    <source>
        <dbReference type="Proteomes" id="UP001327560"/>
    </source>
</evidence>
<evidence type="ECO:0000256" key="11">
    <source>
        <dbReference type="SAM" id="MobiDB-lite"/>
    </source>
</evidence>
<feature type="region of interest" description="Disordered" evidence="11">
    <location>
        <begin position="1"/>
        <end position="31"/>
    </location>
</feature>
<evidence type="ECO:0000256" key="2">
    <source>
        <dbReference type="ARBA" id="ARBA00004123"/>
    </source>
</evidence>
<comment type="subcellular location">
    <subcellularLocation>
        <location evidence="2 10">Nucleus</location>
    </subcellularLocation>
</comment>
<evidence type="ECO:0000313" key="13">
    <source>
        <dbReference type="EMBL" id="WOK91788.1"/>
    </source>
</evidence>
<dbReference type="Proteomes" id="UP001327560">
    <property type="component" value="Chromosome 1"/>
</dbReference>
<dbReference type="GO" id="GO:0006355">
    <property type="term" value="P:regulation of DNA-templated transcription"/>
    <property type="evidence" value="ECO:0007669"/>
    <property type="project" value="InterPro"/>
</dbReference>
<evidence type="ECO:0000256" key="3">
    <source>
        <dbReference type="ARBA" id="ARBA00006728"/>
    </source>
</evidence>